<dbReference type="EMBL" id="MU275934">
    <property type="protein sequence ID" value="KAI0046089.1"/>
    <property type="molecule type" value="Genomic_DNA"/>
</dbReference>
<dbReference type="Proteomes" id="UP000814033">
    <property type="component" value="Unassembled WGS sequence"/>
</dbReference>
<accession>A0ACB8RPA0</accession>
<name>A0ACB8RPA0_9AGAM</name>
<comment type="caution">
    <text evidence="1">The sequence shown here is derived from an EMBL/GenBank/DDBJ whole genome shotgun (WGS) entry which is preliminary data.</text>
</comment>
<keyword evidence="2" id="KW-1185">Reference proteome</keyword>
<protein>
    <submittedName>
        <fullName evidence="1">Uncharacterized protein</fullName>
    </submittedName>
</protein>
<evidence type="ECO:0000313" key="1">
    <source>
        <dbReference type="EMBL" id="KAI0046089.1"/>
    </source>
</evidence>
<sequence length="215" mass="23701">VENAQNLSAELDRALLGQYFLKAFYAHAESLSVEVEENFEFVEARFAREFLSEKVLPSHASGATQEQIEDARAAESEDTEALAGAYWLIEPMRVQTVKKWSGTMSQPVNLTGRRAMTVNAFIHFVYEYSQHKMVIADVQSTATARSNKVTDVFFDVMTHTVAGDSGVGDHGHAGIDAFINQHICTSLCRQMQLRGPKAPAAQPVSDDDESDAGEE</sequence>
<reference evidence="1" key="1">
    <citation type="submission" date="2021-02" db="EMBL/GenBank/DDBJ databases">
        <authorList>
            <consortium name="DOE Joint Genome Institute"/>
            <person name="Ahrendt S."/>
            <person name="Looney B.P."/>
            <person name="Miyauchi S."/>
            <person name="Morin E."/>
            <person name="Drula E."/>
            <person name="Courty P.E."/>
            <person name="Chicoki N."/>
            <person name="Fauchery L."/>
            <person name="Kohler A."/>
            <person name="Kuo A."/>
            <person name="Labutti K."/>
            <person name="Pangilinan J."/>
            <person name="Lipzen A."/>
            <person name="Riley R."/>
            <person name="Andreopoulos W."/>
            <person name="He G."/>
            <person name="Johnson J."/>
            <person name="Barry K.W."/>
            <person name="Grigoriev I.V."/>
            <person name="Nagy L."/>
            <person name="Hibbett D."/>
            <person name="Henrissat B."/>
            <person name="Matheny P.B."/>
            <person name="Labbe J."/>
            <person name="Martin F."/>
        </authorList>
    </citation>
    <scope>NUCLEOTIDE SEQUENCE</scope>
    <source>
        <strain evidence="1">FP105234-sp</strain>
    </source>
</reference>
<reference evidence="1" key="2">
    <citation type="journal article" date="2022" name="New Phytol.">
        <title>Evolutionary transition to the ectomycorrhizal habit in the genomes of a hyperdiverse lineage of mushroom-forming fungi.</title>
        <authorList>
            <person name="Looney B."/>
            <person name="Miyauchi S."/>
            <person name="Morin E."/>
            <person name="Drula E."/>
            <person name="Courty P.E."/>
            <person name="Kohler A."/>
            <person name="Kuo A."/>
            <person name="LaButti K."/>
            <person name="Pangilinan J."/>
            <person name="Lipzen A."/>
            <person name="Riley R."/>
            <person name="Andreopoulos W."/>
            <person name="He G."/>
            <person name="Johnson J."/>
            <person name="Nolan M."/>
            <person name="Tritt A."/>
            <person name="Barry K.W."/>
            <person name="Grigoriev I.V."/>
            <person name="Nagy L.G."/>
            <person name="Hibbett D."/>
            <person name="Henrissat B."/>
            <person name="Matheny P.B."/>
            <person name="Labbe J."/>
            <person name="Martin F.M."/>
        </authorList>
    </citation>
    <scope>NUCLEOTIDE SEQUENCE</scope>
    <source>
        <strain evidence="1">FP105234-sp</strain>
    </source>
</reference>
<gene>
    <name evidence="1" type="ORF">FA95DRAFT_1417135</name>
</gene>
<organism evidence="1 2">
    <name type="scientific">Auriscalpium vulgare</name>
    <dbReference type="NCBI Taxonomy" id="40419"/>
    <lineage>
        <taxon>Eukaryota</taxon>
        <taxon>Fungi</taxon>
        <taxon>Dikarya</taxon>
        <taxon>Basidiomycota</taxon>
        <taxon>Agaricomycotina</taxon>
        <taxon>Agaricomycetes</taxon>
        <taxon>Russulales</taxon>
        <taxon>Auriscalpiaceae</taxon>
        <taxon>Auriscalpium</taxon>
    </lineage>
</organism>
<evidence type="ECO:0000313" key="2">
    <source>
        <dbReference type="Proteomes" id="UP000814033"/>
    </source>
</evidence>
<feature type="non-terminal residue" evidence="1">
    <location>
        <position position="1"/>
    </location>
</feature>
<proteinExistence type="predicted"/>